<dbReference type="GO" id="GO:0007169">
    <property type="term" value="P:cell surface receptor protein tyrosine kinase signaling pathway"/>
    <property type="evidence" value="ECO:0007669"/>
    <property type="project" value="TreeGrafter"/>
</dbReference>
<reference evidence="1" key="2">
    <citation type="submission" date="2025-08" db="UniProtKB">
        <authorList>
            <consortium name="Ensembl"/>
        </authorList>
    </citation>
    <scope>IDENTIFICATION</scope>
</reference>
<organism evidence="1 2">
    <name type="scientific">Gouania willdenowi</name>
    <name type="common">Blunt-snouted clingfish</name>
    <name type="synonym">Lepadogaster willdenowi</name>
    <dbReference type="NCBI Taxonomy" id="441366"/>
    <lineage>
        <taxon>Eukaryota</taxon>
        <taxon>Metazoa</taxon>
        <taxon>Chordata</taxon>
        <taxon>Craniata</taxon>
        <taxon>Vertebrata</taxon>
        <taxon>Euteleostomi</taxon>
        <taxon>Actinopterygii</taxon>
        <taxon>Neopterygii</taxon>
        <taxon>Teleostei</taxon>
        <taxon>Neoteleostei</taxon>
        <taxon>Acanthomorphata</taxon>
        <taxon>Ovalentaria</taxon>
        <taxon>Blenniimorphae</taxon>
        <taxon>Blenniiformes</taxon>
        <taxon>Gobiesocoidei</taxon>
        <taxon>Gobiesocidae</taxon>
        <taxon>Gobiesocinae</taxon>
        <taxon>Gouania</taxon>
    </lineage>
</organism>
<evidence type="ECO:0000313" key="1">
    <source>
        <dbReference type="Ensembl" id="ENSGWIP00000027725.1"/>
    </source>
</evidence>
<accession>A0A8C5GB85</accession>
<dbReference type="Proteomes" id="UP000694680">
    <property type="component" value="Chromosome 10"/>
</dbReference>
<dbReference type="InterPro" id="IPR050996">
    <property type="entry name" value="Docking_Protein_DOK"/>
</dbReference>
<reference evidence="1" key="1">
    <citation type="submission" date="2020-06" db="EMBL/GenBank/DDBJ databases">
        <authorList>
            <consortium name="Wellcome Sanger Institute Data Sharing"/>
        </authorList>
    </citation>
    <scope>NUCLEOTIDE SEQUENCE [LARGE SCALE GENOMIC DNA]</scope>
</reference>
<dbReference type="PANTHER" id="PTHR21258">
    <property type="entry name" value="DOCKING PROTEIN RELATED"/>
    <property type="match status" value="1"/>
</dbReference>
<dbReference type="AlphaFoldDB" id="A0A8C5GB85"/>
<dbReference type="Gene3D" id="2.30.29.30">
    <property type="entry name" value="Pleckstrin-homology domain (PH domain)/Phosphotyrosine-binding domain (PTB)"/>
    <property type="match status" value="1"/>
</dbReference>
<reference evidence="1" key="3">
    <citation type="submission" date="2025-09" db="UniProtKB">
        <authorList>
            <consortium name="Ensembl"/>
        </authorList>
    </citation>
    <scope>IDENTIFICATION</scope>
</reference>
<sequence>FSKMRIDTILMYLQLFSGVFFLQMYSDAKSYSITGLKGSSKQKTSVRKVVCLSDCLSVAFAPKQPCPAGCSPFYINTTKCTYILASSTSQEWLKALCHLAFQPFLHLSPDWLNLLHNTICKMEKPHCTLTLK</sequence>
<dbReference type="PANTHER" id="PTHR21258:SF58">
    <property type="entry name" value="DOCKING PROTEIN 3-LIKE"/>
    <property type="match status" value="1"/>
</dbReference>
<dbReference type="GO" id="GO:0043410">
    <property type="term" value="P:positive regulation of MAPK cascade"/>
    <property type="evidence" value="ECO:0007669"/>
    <property type="project" value="TreeGrafter"/>
</dbReference>
<proteinExistence type="predicted"/>
<dbReference type="InterPro" id="IPR011993">
    <property type="entry name" value="PH-like_dom_sf"/>
</dbReference>
<dbReference type="GO" id="GO:0007265">
    <property type="term" value="P:Ras protein signal transduction"/>
    <property type="evidence" value="ECO:0007669"/>
    <property type="project" value="TreeGrafter"/>
</dbReference>
<dbReference type="Ensembl" id="ENSGWIT00000030242.1">
    <property type="protein sequence ID" value="ENSGWIP00000027725.1"/>
    <property type="gene ID" value="ENSGWIG00000014473.1"/>
</dbReference>
<name>A0A8C5GB85_GOUWI</name>
<protein>
    <submittedName>
        <fullName evidence="1">Uncharacterized protein</fullName>
    </submittedName>
</protein>
<dbReference type="GO" id="GO:0005737">
    <property type="term" value="C:cytoplasm"/>
    <property type="evidence" value="ECO:0007669"/>
    <property type="project" value="TreeGrafter"/>
</dbReference>
<evidence type="ECO:0000313" key="2">
    <source>
        <dbReference type="Proteomes" id="UP000694680"/>
    </source>
</evidence>
<keyword evidence="2" id="KW-1185">Reference proteome</keyword>